<evidence type="ECO:0000313" key="3">
    <source>
        <dbReference type="Proteomes" id="UP001560573"/>
    </source>
</evidence>
<dbReference type="PROSITE" id="PS50042">
    <property type="entry name" value="CNMP_BINDING_3"/>
    <property type="match status" value="1"/>
</dbReference>
<accession>A0ABV3ZKP4</accession>
<dbReference type="InterPro" id="IPR000595">
    <property type="entry name" value="cNMP-bd_dom"/>
</dbReference>
<feature type="domain" description="Cyclic nucleotide-binding" evidence="1">
    <location>
        <begin position="11"/>
        <end position="115"/>
    </location>
</feature>
<dbReference type="SUPFAM" id="SSF51206">
    <property type="entry name" value="cAMP-binding domain-like"/>
    <property type="match status" value="1"/>
</dbReference>
<dbReference type="Proteomes" id="UP001560573">
    <property type="component" value="Unassembled WGS sequence"/>
</dbReference>
<sequence length="191" mass="22312">MYDLLLANIAKYITLTQEETDYLISLLHTKKIKRKRYLQQEGDTTRHTSFVISGILRMYSVDKNGFEHIIQFATPGWWIGDFQSFLQQKPGNLFIDAIDDSEIIQLSKTDLDNLFIKVPKFERFFRILAENAVAAYQQRFVNSLSLSARERYQNFAELYPSLVQCLSQKFIASYIGVTPEFLSKMLNQQMQ</sequence>
<gene>
    <name evidence="2" type="ORF">QTN47_19355</name>
</gene>
<dbReference type="Gene3D" id="2.60.120.10">
    <property type="entry name" value="Jelly Rolls"/>
    <property type="match status" value="1"/>
</dbReference>
<reference evidence="2 3" key="1">
    <citation type="submission" date="2023-07" db="EMBL/GenBank/DDBJ databases">
        <authorList>
            <person name="Lian W.-H."/>
        </authorList>
    </citation>
    <scope>NUCLEOTIDE SEQUENCE [LARGE SCALE GENOMIC DNA]</scope>
    <source>
        <strain evidence="2 3">SYSU DXS3180</strain>
    </source>
</reference>
<dbReference type="InterPro" id="IPR014710">
    <property type="entry name" value="RmlC-like_jellyroll"/>
</dbReference>
<dbReference type="InterPro" id="IPR018490">
    <property type="entry name" value="cNMP-bd_dom_sf"/>
</dbReference>
<comment type="caution">
    <text evidence="2">The sequence shown here is derived from an EMBL/GenBank/DDBJ whole genome shotgun (WGS) entry which is preliminary data.</text>
</comment>
<keyword evidence="3" id="KW-1185">Reference proteome</keyword>
<evidence type="ECO:0000259" key="1">
    <source>
        <dbReference type="PROSITE" id="PS50042"/>
    </source>
</evidence>
<organism evidence="2 3">
    <name type="scientific">Danxiaibacter flavus</name>
    <dbReference type="NCBI Taxonomy" id="3049108"/>
    <lineage>
        <taxon>Bacteria</taxon>
        <taxon>Pseudomonadati</taxon>
        <taxon>Bacteroidota</taxon>
        <taxon>Chitinophagia</taxon>
        <taxon>Chitinophagales</taxon>
        <taxon>Chitinophagaceae</taxon>
        <taxon>Danxiaibacter</taxon>
    </lineage>
</organism>
<dbReference type="Pfam" id="PF00027">
    <property type="entry name" value="cNMP_binding"/>
    <property type="match status" value="1"/>
</dbReference>
<evidence type="ECO:0000313" key="2">
    <source>
        <dbReference type="EMBL" id="MEX6689671.1"/>
    </source>
</evidence>
<proteinExistence type="predicted"/>
<dbReference type="EMBL" id="JAULBC010000006">
    <property type="protein sequence ID" value="MEX6689671.1"/>
    <property type="molecule type" value="Genomic_DNA"/>
</dbReference>
<dbReference type="RefSeq" id="WP_369331078.1">
    <property type="nucleotide sequence ID" value="NZ_JAULBC010000006.1"/>
</dbReference>
<name>A0ABV3ZKP4_9BACT</name>
<protein>
    <submittedName>
        <fullName evidence="2">Crp/Fnr family transcriptional regulator</fullName>
    </submittedName>
</protein>
<dbReference type="CDD" id="cd00038">
    <property type="entry name" value="CAP_ED"/>
    <property type="match status" value="1"/>
</dbReference>